<organism evidence="4 5">
    <name type="scientific">Pseudidiomarina salinarum</name>
    <dbReference type="NCBI Taxonomy" id="435908"/>
    <lineage>
        <taxon>Bacteria</taxon>
        <taxon>Pseudomonadati</taxon>
        <taxon>Pseudomonadota</taxon>
        <taxon>Gammaproteobacteria</taxon>
        <taxon>Alteromonadales</taxon>
        <taxon>Idiomarinaceae</taxon>
        <taxon>Pseudidiomarina</taxon>
    </lineage>
</organism>
<keyword evidence="2" id="KW-1133">Transmembrane helix</keyword>
<dbReference type="PANTHER" id="PTHR34475">
    <property type="match status" value="1"/>
</dbReference>
<dbReference type="PANTHER" id="PTHR34475:SF1">
    <property type="entry name" value="CYTOSKELETON PROTEIN RODZ"/>
    <property type="match status" value="1"/>
</dbReference>
<dbReference type="eggNOG" id="COG1426">
    <property type="taxonomic scope" value="Bacteria"/>
</dbReference>
<feature type="region of interest" description="Disordered" evidence="1">
    <location>
        <begin position="1"/>
        <end position="27"/>
    </location>
</feature>
<dbReference type="EMBL" id="JPER01000001">
    <property type="protein sequence ID" value="KFZ31325.1"/>
    <property type="molecule type" value="Genomic_DNA"/>
</dbReference>
<dbReference type="OrthoDB" id="9790252at2"/>
<feature type="transmembrane region" description="Helical" evidence="2">
    <location>
        <begin position="129"/>
        <end position="147"/>
    </location>
</feature>
<evidence type="ECO:0000313" key="4">
    <source>
        <dbReference type="EMBL" id="KFZ31325.1"/>
    </source>
</evidence>
<proteinExistence type="predicted"/>
<dbReference type="Pfam" id="PF13413">
    <property type="entry name" value="HTH_25"/>
    <property type="match status" value="1"/>
</dbReference>
<feature type="region of interest" description="Disordered" evidence="1">
    <location>
        <begin position="231"/>
        <end position="252"/>
    </location>
</feature>
<comment type="caution">
    <text evidence="4">The sequence shown here is derived from an EMBL/GenBank/DDBJ whole genome shotgun (WGS) entry which is preliminary data.</text>
</comment>
<name>A0A094IUH5_9GAMM</name>
<keyword evidence="2" id="KW-0812">Transmembrane</keyword>
<reference evidence="4 5" key="1">
    <citation type="submission" date="2014-06" db="EMBL/GenBank/DDBJ databases">
        <title>The draft genome sequence of Idiomarina salinarum ISL-52.</title>
        <authorList>
            <person name="Du J."/>
            <person name="Shao Z."/>
        </authorList>
    </citation>
    <scope>NUCLEOTIDE SEQUENCE [LARGE SCALE GENOMIC DNA]</scope>
    <source>
        <strain evidence="4 5">ISL-52</strain>
    </source>
</reference>
<dbReference type="Pfam" id="PF13464">
    <property type="entry name" value="RodZ_C"/>
    <property type="match status" value="1"/>
</dbReference>
<feature type="region of interest" description="Disordered" evidence="1">
    <location>
        <begin position="161"/>
        <end position="206"/>
    </location>
</feature>
<feature type="domain" description="Cytoskeleton protein RodZ-like C-terminal" evidence="3">
    <location>
        <begin position="272"/>
        <end position="342"/>
    </location>
</feature>
<dbReference type="RefSeq" id="WP_034773594.1">
    <property type="nucleotide sequence ID" value="NZ_JPER01000001.1"/>
</dbReference>
<feature type="compositionally biased region" description="Basic and acidic residues" evidence="1">
    <location>
        <begin position="176"/>
        <end position="188"/>
    </location>
</feature>
<gene>
    <name evidence="4" type="ORF">IDSA_00910</name>
</gene>
<dbReference type="InterPro" id="IPR010982">
    <property type="entry name" value="Lambda_DNA-bd_dom_sf"/>
</dbReference>
<dbReference type="InterPro" id="IPR025194">
    <property type="entry name" value="RodZ-like_C"/>
</dbReference>
<feature type="compositionally biased region" description="Polar residues" evidence="1">
    <location>
        <begin position="161"/>
        <end position="175"/>
    </location>
</feature>
<accession>A0A094IUH5</accession>
<dbReference type="STRING" id="435908.IDSA_00910"/>
<evidence type="ECO:0000256" key="2">
    <source>
        <dbReference type="SAM" id="Phobius"/>
    </source>
</evidence>
<dbReference type="SUPFAM" id="SSF47413">
    <property type="entry name" value="lambda repressor-like DNA-binding domains"/>
    <property type="match status" value="1"/>
</dbReference>
<evidence type="ECO:0000256" key="1">
    <source>
        <dbReference type="SAM" id="MobiDB-lite"/>
    </source>
</evidence>
<sequence>MTADKDLFTPQDAEQEQDAKPKYTGTTPGQLLRAAREEKGLTTQQVADSLRLRFTIIDMIEADEYEKLAAPAFVRGYLRSFAKAVEADLAEVLHAYEQMGYGASTKPNLSMQSFSKRQVLDREDSRLKWFSYLIIAIVLALAVIWWWQDSDFSMDSIFGSGSPQSDVARGSTTGETRNRIEITDRSDDSVTLPETRGGTTGYTPVGVERIPESEVSAADVSTAEVVPEPVIISPTPVPSADIPGSTPADVSATDDPAVEAGLTDVDEASLALTFSDSCWIKVTDATGEDIAIGVKQAGYHMPLTGQPPFDIILCKPEAVELTYQGEEIDLSAYRRNRSVTLTLN</sequence>
<dbReference type="Gene3D" id="1.10.260.40">
    <property type="entry name" value="lambda repressor-like DNA-binding domains"/>
    <property type="match status" value="1"/>
</dbReference>
<dbReference type="Proteomes" id="UP000054363">
    <property type="component" value="Unassembled WGS sequence"/>
</dbReference>
<protein>
    <recommendedName>
        <fullName evidence="3">Cytoskeleton protein RodZ-like C-terminal domain-containing protein</fullName>
    </recommendedName>
</protein>
<evidence type="ECO:0000313" key="5">
    <source>
        <dbReference type="Proteomes" id="UP000054363"/>
    </source>
</evidence>
<dbReference type="GO" id="GO:0003677">
    <property type="term" value="F:DNA binding"/>
    <property type="evidence" value="ECO:0007669"/>
    <property type="project" value="InterPro"/>
</dbReference>
<keyword evidence="5" id="KW-1185">Reference proteome</keyword>
<dbReference type="AlphaFoldDB" id="A0A094IUH5"/>
<dbReference type="InterPro" id="IPR050400">
    <property type="entry name" value="Bact_Cytoskel_RodZ"/>
</dbReference>
<evidence type="ECO:0000259" key="3">
    <source>
        <dbReference type="Pfam" id="PF13464"/>
    </source>
</evidence>
<keyword evidence="2" id="KW-0472">Membrane</keyword>